<dbReference type="OrthoDB" id="313199at2157"/>
<keyword evidence="1" id="KW-0472">Membrane</keyword>
<protein>
    <recommendedName>
        <fullName evidence="4">Chlor_Arch_YYY domain-containing protein</fullName>
    </recommendedName>
</protein>
<gene>
    <name evidence="2" type="ORF">DM868_10220</name>
</gene>
<feature type="transmembrane region" description="Helical" evidence="1">
    <location>
        <begin position="209"/>
        <end position="229"/>
    </location>
</feature>
<feature type="transmembrane region" description="Helical" evidence="1">
    <location>
        <begin position="6"/>
        <end position="28"/>
    </location>
</feature>
<feature type="transmembrane region" description="Helical" evidence="1">
    <location>
        <begin position="61"/>
        <end position="79"/>
    </location>
</feature>
<reference evidence="2 3" key="1">
    <citation type="submission" date="2019-04" db="EMBL/GenBank/DDBJ databases">
        <title>Natronomonas sp. F20-122 a newhaloarchaeon isolated from a saline saltern of Isla Bacuta, Huelva, Spain.</title>
        <authorList>
            <person name="Duran-Viseras A."/>
            <person name="Sanchez-Porro C."/>
            <person name="Ventosa A."/>
        </authorList>
    </citation>
    <scope>NUCLEOTIDE SEQUENCE [LARGE SCALE GENOMIC DNA]</scope>
    <source>
        <strain evidence="2 3">F20-122</strain>
    </source>
</reference>
<feature type="transmembrane region" description="Helical" evidence="1">
    <location>
        <begin position="91"/>
        <end position="110"/>
    </location>
</feature>
<dbReference type="EMBL" id="QKNX01000003">
    <property type="protein sequence ID" value="TKR25771.1"/>
    <property type="molecule type" value="Genomic_DNA"/>
</dbReference>
<feature type="transmembrane region" description="Helical" evidence="1">
    <location>
        <begin position="473"/>
        <end position="490"/>
    </location>
</feature>
<comment type="caution">
    <text evidence="2">The sequence shown here is derived from an EMBL/GenBank/DDBJ whole genome shotgun (WGS) entry which is preliminary data.</text>
</comment>
<dbReference type="RefSeq" id="WP_137276778.1">
    <property type="nucleotide sequence ID" value="NZ_QKNX01000003.1"/>
</dbReference>
<feature type="transmembrane region" description="Helical" evidence="1">
    <location>
        <begin position="400"/>
        <end position="422"/>
    </location>
</feature>
<dbReference type="PANTHER" id="PTHR10790:SF51">
    <property type="entry name" value="TETRATRICOPEPTIDE REPEAT PROTEIN"/>
    <property type="match status" value="1"/>
</dbReference>
<dbReference type="InterPro" id="IPR018746">
    <property type="entry name" value="DUF2298"/>
</dbReference>
<keyword evidence="3" id="KW-1185">Reference proteome</keyword>
<evidence type="ECO:0008006" key="4">
    <source>
        <dbReference type="Google" id="ProtNLM"/>
    </source>
</evidence>
<dbReference type="Proteomes" id="UP000308037">
    <property type="component" value="Unassembled WGS sequence"/>
</dbReference>
<proteinExistence type="predicted"/>
<dbReference type="PANTHER" id="PTHR10790">
    <property type="entry name" value="TPR-DOMAIN CONTAINING PROTEIN"/>
    <property type="match status" value="1"/>
</dbReference>
<feature type="transmembrane region" description="Helical" evidence="1">
    <location>
        <begin position="300"/>
        <end position="319"/>
    </location>
</feature>
<keyword evidence="1" id="KW-0812">Transmembrane</keyword>
<evidence type="ECO:0000313" key="2">
    <source>
        <dbReference type="EMBL" id="TKR25771.1"/>
    </source>
</evidence>
<feature type="transmembrane region" description="Helical" evidence="1">
    <location>
        <begin position="615"/>
        <end position="639"/>
    </location>
</feature>
<feature type="transmembrane region" description="Helical" evidence="1">
    <location>
        <begin position="35"/>
        <end position="55"/>
    </location>
</feature>
<feature type="transmembrane region" description="Helical" evidence="1">
    <location>
        <begin position="558"/>
        <end position="577"/>
    </location>
</feature>
<sequence length="799" mass="84934">MEWALVVAYLLALAVFAALGAPIAALCFRHLPRRGAAFAIPAALAPFAIAVFWIGQLTFGLHTLALGVAVVLAGSVAALRTGVAPEWRAVASMYGVFVVGFLVMVVFRAASPGLTPVGGEQFLHFGLVNALERANSLPPEDMWFAGEPLKYYYGTQLQVTGLSMLTGTPVRYGFNLGIATFYGLLFVVAYGLGGAIVHRRGYSHRLGGVFAAFFVALAGPTTTTIRLATPHLPDAIAEPVSRAAFGFVASRFNGGDLARTVAELSNPGEWYWWYTRYVVPGTIQEVPLYSFVKADLHGHAFANGYVLFAGALAFAYYVTPAADRRLRAGILFGGLGSIAGLFGFMNTWSLPTVAGLTVLAVALADPHPDTLLPASWRERLSLSATAADDRPRLLDELRRLTLAVVAGGVVLLVGVAVASPFLVFGHVPTNDGIGFFPPRSSLGPFLVIYGGLVAVFGLYVATRGRPAIADVPGRWVAGGALALLAAVAATILALDFAVLAVLGPLIFAGWILVRSGRGDFAVVLLIAGTGLLLSFEVVHARLPLIPQPRWNTSLKVAVQGWTLGAAGAGAAIAVLLARSAERLAPGVQSLRSTAADSASNDGPTADRDPVPTLRAAGTIALVAMVVLASAVFPAMVFSVEVGSKLDDSRYDSSLDGFAYVEAFHPQEYDALRWLDERSGHPTVVEAPGDSYRWTSPAATYSGLPGVIGWDHQAEYRSAEAYERRVAHVDELYTAEWDVAAAHLARYNVTYVYVGPNEIERYGEDMRSFDREAFPVAFEGGNVTIYEIDRDALSVSGQES</sequence>
<organism evidence="2 3">
    <name type="scientific">Natronomonas salsuginis</name>
    <dbReference type="NCBI Taxonomy" id="2217661"/>
    <lineage>
        <taxon>Archaea</taxon>
        <taxon>Methanobacteriati</taxon>
        <taxon>Methanobacteriota</taxon>
        <taxon>Stenosarchaea group</taxon>
        <taxon>Halobacteria</taxon>
        <taxon>Halobacteriales</taxon>
        <taxon>Natronomonadaceae</taxon>
        <taxon>Natronomonas</taxon>
    </lineage>
</organism>
<feature type="transmembrane region" description="Helical" evidence="1">
    <location>
        <begin position="442"/>
        <end position="461"/>
    </location>
</feature>
<evidence type="ECO:0000256" key="1">
    <source>
        <dbReference type="SAM" id="Phobius"/>
    </source>
</evidence>
<accession>A0A4U5JBW6</accession>
<evidence type="ECO:0000313" key="3">
    <source>
        <dbReference type="Proteomes" id="UP000308037"/>
    </source>
</evidence>
<feature type="transmembrane region" description="Helical" evidence="1">
    <location>
        <begin position="496"/>
        <end position="513"/>
    </location>
</feature>
<name>A0A4U5JBW6_9EURY</name>
<dbReference type="Pfam" id="PF10060">
    <property type="entry name" value="DUF2298"/>
    <property type="match status" value="1"/>
</dbReference>
<feature type="transmembrane region" description="Helical" evidence="1">
    <location>
        <begin position="172"/>
        <end position="197"/>
    </location>
</feature>
<dbReference type="AlphaFoldDB" id="A0A4U5JBW6"/>
<keyword evidence="1" id="KW-1133">Transmembrane helix</keyword>
<dbReference type="NCBIfam" id="TIGR03662">
    <property type="entry name" value="Chlor_Arch_YYY"/>
    <property type="match status" value="1"/>
</dbReference>
<feature type="transmembrane region" description="Helical" evidence="1">
    <location>
        <begin position="520"/>
        <end position="538"/>
    </location>
</feature>